<accession>A0A510ICQ7</accession>
<proteinExistence type="predicted"/>
<dbReference type="Proteomes" id="UP000315115">
    <property type="component" value="Chromosome 2"/>
</dbReference>
<protein>
    <submittedName>
        <fullName evidence="2">Uncharacterized protein</fullName>
    </submittedName>
</protein>
<organism evidence="2 3">
    <name type="scientific">Vibrio rotiferianus</name>
    <dbReference type="NCBI Taxonomy" id="190895"/>
    <lineage>
        <taxon>Bacteria</taxon>
        <taxon>Pseudomonadati</taxon>
        <taxon>Pseudomonadota</taxon>
        <taxon>Gammaproteobacteria</taxon>
        <taxon>Vibrionales</taxon>
        <taxon>Vibrionaceae</taxon>
        <taxon>Vibrio</taxon>
    </lineage>
</organism>
<feature type="transmembrane region" description="Helical" evidence="1">
    <location>
        <begin position="7"/>
        <end position="29"/>
    </location>
</feature>
<keyword evidence="1" id="KW-0472">Membrane</keyword>
<reference evidence="3" key="1">
    <citation type="submission" date="2019-07" db="EMBL/GenBank/DDBJ databases">
        <title>Complete Genome Sequences of Vibrion rotiferianus strain AM7.</title>
        <authorList>
            <person name="Miyazaki K."/>
            <person name="Wiseschart A."/>
            <person name="Pootanakit K."/>
            <person name="Ishimori K."/>
            <person name="Kitahara K."/>
        </authorList>
    </citation>
    <scope>NUCLEOTIDE SEQUENCE [LARGE SCALE GENOMIC DNA]</scope>
    <source>
        <strain evidence="3">AM7</strain>
    </source>
</reference>
<dbReference type="RefSeq" id="WP_143693582.1">
    <property type="nucleotide sequence ID" value="NZ_AP019799.1"/>
</dbReference>
<sequence length="209" mass="23073">MTRKRILPIPLILLIPVLLLAIVVIAGIYRFSLSDEDIMAKFPQTQSQANSIVAEVLGIQSRNPWTVQVPEQGAVTFLDEWDKEHGLLKGQYDAGATKGEVLVPTEFVAQRDINGTPWIIAPVIVTTQGSGAFYYLGLFKFDAVPSRVVLLNSVFLGDRIKMSSLEWVSDTKVSLSYLEHGKEQAFADQPNQLISATVLRVGNSLSMQQ</sequence>
<keyword evidence="1" id="KW-0812">Transmembrane</keyword>
<evidence type="ECO:0000313" key="2">
    <source>
        <dbReference type="EMBL" id="BBL90918.1"/>
    </source>
</evidence>
<dbReference type="AlphaFoldDB" id="A0A510ICQ7"/>
<evidence type="ECO:0000313" key="3">
    <source>
        <dbReference type="Proteomes" id="UP000315115"/>
    </source>
</evidence>
<dbReference type="EMBL" id="AP019799">
    <property type="protein sequence ID" value="BBL90918.1"/>
    <property type="molecule type" value="Genomic_DNA"/>
</dbReference>
<gene>
    <name evidence="2" type="ORF">VroAM7_35710</name>
</gene>
<name>A0A510ICQ7_9VIBR</name>
<keyword evidence="1" id="KW-1133">Transmembrane helix</keyword>
<evidence type="ECO:0000256" key="1">
    <source>
        <dbReference type="SAM" id="Phobius"/>
    </source>
</evidence>